<evidence type="ECO:0000313" key="2">
    <source>
        <dbReference type="Proteomes" id="UP000814140"/>
    </source>
</evidence>
<protein>
    <submittedName>
        <fullName evidence="1">Uncharacterized protein</fullName>
    </submittedName>
</protein>
<comment type="caution">
    <text evidence="1">The sequence shown here is derived from an EMBL/GenBank/DDBJ whole genome shotgun (WGS) entry which is preliminary data.</text>
</comment>
<proteinExistence type="predicted"/>
<dbReference type="EMBL" id="MU277222">
    <property type="protein sequence ID" value="KAI0060017.1"/>
    <property type="molecule type" value="Genomic_DNA"/>
</dbReference>
<keyword evidence="2" id="KW-1185">Reference proteome</keyword>
<gene>
    <name evidence="1" type="ORF">BV25DRAFT_1828444</name>
</gene>
<accession>A0ACB8SUZ4</accession>
<reference evidence="1" key="2">
    <citation type="journal article" date="2022" name="New Phytol.">
        <title>Evolutionary transition to the ectomycorrhizal habit in the genomes of a hyperdiverse lineage of mushroom-forming fungi.</title>
        <authorList>
            <person name="Looney B."/>
            <person name="Miyauchi S."/>
            <person name="Morin E."/>
            <person name="Drula E."/>
            <person name="Courty P.E."/>
            <person name="Kohler A."/>
            <person name="Kuo A."/>
            <person name="LaButti K."/>
            <person name="Pangilinan J."/>
            <person name="Lipzen A."/>
            <person name="Riley R."/>
            <person name="Andreopoulos W."/>
            <person name="He G."/>
            <person name="Johnson J."/>
            <person name="Nolan M."/>
            <person name="Tritt A."/>
            <person name="Barry K.W."/>
            <person name="Grigoriev I.V."/>
            <person name="Nagy L.G."/>
            <person name="Hibbett D."/>
            <person name="Henrissat B."/>
            <person name="Matheny P.B."/>
            <person name="Labbe J."/>
            <person name="Martin F.M."/>
        </authorList>
    </citation>
    <scope>NUCLEOTIDE SEQUENCE</scope>
    <source>
        <strain evidence="1">HHB10654</strain>
    </source>
</reference>
<evidence type="ECO:0000313" key="1">
    <source>
        <dbReference type="EMBL" id="KAI0060017.1"/>
    </source>
</evidence>
<organism evidence="1 2">
    <name type="scientific">Artomyces pyxidatus</name>
    <dbReference type="NCBI Taxonomy" id="48021"/>
    <lineage>
        <taxon>Eukaryota</taxon>
        <taxon>Fungi</taxon>
        <taxon>Dikarya</taxon>
        <taxon>Basidiomycota</taxon>
        <taxon>Agaricomycotina</taxon>
        <taxon>Agaricomycetes</taxon>
        <taxon>Russulales</taxon>
        <taxon>Auriscalpiaceae</taxon>
        <taxon>Artomyces</taxon>
    </lineage>
</organism>
<reference evidence="1" key="1">
    <citation type="submission" date="2021-03" db="EMBL/GenBank/DDBJ databases">
        <authorList>
            <consortium name="DOE Joint Genome Institute"/>
            <person name="Ahrendt S."/>
            <person name="Looney B.P."/>
            <person name="Miyauchi S."/>
            <person name="Morin E."/>
            <person name="Drula E."/>
            <person name="Courty P.E."/>
            <person name="Chicoki N."/>
            <person name="Fauchery L."/>
            <person name="Kohler A."/>
            <person name="Kuo A."/>
            <person name="Labutti K."/>
            <person name="Pangilinan J."/>
            <person name="Lipzen A."/>
            <person name="Riley R."/>
            <person name="Andreopoulos W."/>
            <person name="He G."/>
            <person name="Johnson J."/>
            <person name="Barry K.W."/>
            <person name="Grigoriev I.V."/>
            <person name="Nagy L."/>
            <person name="Hibbett D."/>
            <person name="Henrissat B."/>
            <person name="Matheny P.B."/>
            <person name="Labbe J."/>
            <person name="Martin F."/>
        </authorList>
    </citation>
    <scope>NUCLEOTIDE SEQUENCE</scope>
    <source>
        <strain evidence="1">HHB10654</strain>
    </source>
</reference>
<sequence length="56" mass="6038">MTSPVATTSWAAGQQFTISWQDDGTAPNLQQFGPSSIGLYAGSVQQQVCYVTQRID</sequence>
<name>A0ACB8SUZ4_9AGAM</name>
<dbReference type="Proteomes" id="UP000814140">
    <property type="component" value="Unassembled WGS sequence"/>
</dbReference>